<evidence type="ECO:0000313" key="3">
    <source>
        <dbReference type="WBParaSite" id="PSAMB.scaffold3075size19763.g20189.t1"/>
    </source>
</evidence>
<keyword evidence="2" id="KW-1185">Reference proteome</keyword>
<reference evidence="3" key="1">
    <citation type="submission" date="2022-11" db="UniProtKB">
        <authorList>
            <consortium name="WormBaseParasite"/>
        </authorList>
    </citation>
    <scope>IDENTIFICATION</scope>
</reference>
<keyword evidence="1" id="KW-0732">Signal</keyword>
<dbReference type="SUPFAM" id="SSF57302">
    <property type="entry name" value="Snake toxin-like"/>
    <property type="match status" value="1"/>
</dbReference>
<dbReference type="WBParaSite" id="PSAMB.scaffold3075size19763.g20189.t1">
    <property type="protein sequence ID" value="PSAMB.scaffold3075size19763.g20189.t1"/>
    <property type="gene ID" value="PSAMB.scaffold3075size19763.g20189"/>
</dbReference>
<sequence length="124" mass="13444">MTSRLLCFVALIATITTSSTAFQCYDGFKGTSIDTTTCPSDWCMTTTTLSGVVQYSCDTTKYCTEFGSGCTSNKIVHNYGFQSLCCCQTKLCNGRSNSNKSATLHTQLIFLGVISFIVTKMLCA</sequence>
<feature type="signal peptide" evidence="1">
    <location>
        <begin position="1"/>
        <end position="21"/>
    </location>
</feature>
<evidence type="ECO:0000313" key="2">
    <source>
        <dbReference type="Proteomes" id="UP000887566"/>
    </source>
</evidence>
<evidence type="ECO:0000256" key="1">
    <source>
        <dbReference type="SAM" id="SignalP"/>
    </source>
</evidence>
<name>A0A914W3Q5_9BILA</name>
<dbReference type="InterPro" id="IPR045860">
    <property type="entry name" value="Snake_toxin-like_sf"/>
</dbReference>
<feature type="chain" id="PRO_5037939421" evidence="1">
    <location>
        <begin position="22"/>
        <end position="124"/>
    </location>
</feature>
<dbReference type="AlphaFoldDB" id="A0A914W3Q5"/>
<dbReference type="Proteomes" id="UP000887566">
    <property type="component" value="Unplaced"/>
</dbReference>
<accession>A0A914W3Q5</accession>
<proteinExistence type="predicted"/>
<protein>
    <submittedName>
        <fullName evidence="3">Uncharacterized protein</fullName>
    </submittedName>
</protein>
<organism evidence="2 3">
    <name type="scientific">Plectus sambesii</name>
    <dbReference type="NCBI Taxonomy" id="2011161"/>
    <lineage>
        <taxon>Eukaryota</taxon>
        <taxon>Metazoa</taxon>
        <taxon>Ecdysozoa</taxon>
        <taxon>Nematoda</taxon>
        <taxon>Chromadorea</taxon>
        <taxon>Plectida</taxon>
        <taxon>Plectina</taxon>
        <taxon>Plectoidea</taxon>
        <taxon>Plectidae</taxon>
        <taxon>Plectus</taxon>
    </lineage>
</organism>